<keyword evidence="1 5" id="KW-0820">tRNA-binding</keyword>
<proteinExistence type="inferred from homology"/>
<dbReference type="Pfam" id="PF05833">
    <property type="entry name" value="NFACT_N"/>
    <property type="match status" value="1"/>
</dbReference>
<dbReference type="PANTHER" id="PTHR15239:SF6">
    <property type="entry name" value="RIBOSOME QUALITY CONTROL COMPLEX SUBUNIT NEMF"/>
    <property type="match status" value="1"/>
</dbReference>
<evidence type="ECO:0000256" key="1">
    <source>
        <dbReference type="ARBA" id="ARBA00022555"/>
    </source>
</evidence>
<evidence type="ECO:0000256" key="5">
    <source>
        <dbReference type="HAMAP-Rule" id="MF_00844"/>
    </source>
</evidence>
<evidence type="ECO:0000256" key="4">
    <source>
        <dbReference type="ARBA" id="ARBA00022917"/>
    </source>
</evidence>
<dbReference type="HAMAP" id="MF_00844_B">
    <property type="entry name" value="RqcH_B"/>
    <property type="match status" value="1"/>
</dbReference>
<dbReference type="AlphaFoldDB" id="A0A1U7JB71"/>
<evidence type="ECO:0000259" key="6">
    <source>
        <dbReference type="Pfam" id="PF05670"/>
    </source>
</evidence>
<dbReference type="Gene3D" id="2.30.310.10">
    <property type="entry name" value="ibrinogen binding protein from staphylococcus aureus domain"/>
    <property type="match status" value="1"/>
</dbReference>
<dbReference type="EMBL" id="MRCG01000001">
    <property type="protein sequence ID" value="OKH51017.1"/>
    <property type="molecule type" value="Genomic_DNA"/>
</dbReference>
<dbReference type="InterPro" id="IPR043682">
    <property type="entry name" value="RqcH_bacterial"/>
</dbReference>
<dbReference type="GO" id="GO:0019843">
    <property type="term" value="F:rRNA binding"/>
    <property type="evidence" value="ECO:0007669"/>
    <property type="project" value="UniProtKB-UniRule"/>
</dbReference>
<dbReference type="InterPro" id="IPR008532">
    <property type="entry name" value="NFACT_RNA-bd"/>
</dbReference>
<protein>
    <recommendedName>
        <fullName evidence="5">Rqc2 homolog RqcH</fullName>
        <shortName evidence="5">RqcH</shortName>
    </recommendedName>
</protein>
<keyword evidence="4 5" id="KW-0648">Protein biosynthesis</keyword>
<evidence type="ECO:0000313" key="7">
    <source>
        <dbReference type="EMBL" id="OKH51017.1"/>
    </source>
</evidence>
<dbReference type="PANTHER" id="PTHR15239">
    <property type="entry name" value="NUCLEAR EXPORT MEDIATOR FACTOR NEMF"/>
    <property type="match status" value="1"/>
</dbReference>
<dbReference type="GO" id="GO:0043023">
    <property type="term" value="F:ribosomal large subunit binding"/>
    <property type="evidence" value="ECO:0007669"/>
    <property type="project" value="UniProtKB-UniRule"/>
</dbReference>
<dbReference type="OrthoDB" id="9766163at2"/>
<dbReference type="InterPro" id="IPR051608">
    <property type="entry name" value="RQC_Subunit_NEMF"/>
</dbReference>
<gene>
    <name evidence="5" type="primary">rqcH</name>
    <name evidence="7" type="ORF">NIES30_02795</name>
</gene>
<dbReference type="Proteomes" id="UP000185557">
    <property type="component" value="Unassembled WGS sequence"/>
</dbReference>
<dbReference type="GO" id="GO:0000049">
    <property type="term" value="F:tRNA binding"/>
    <property type="evidence" value="ECO:0007669"/>
    <property type="project" value="UniProtKB-UniRule"/>
</dbReference>
<feature type="domain" description="NFACT RNA-binding" evidence="6">
    <location>
        <begin position="458"/>
        <end position="550"/>
    </location>
</feature>
<comment type="function">
    <text evidence="5">Key component of the ribosome quality control system (RQC), a ribosome-associated complex that mediates the extraction of incompletely synthesized nascent chains from stalled ribosomes and their subsequent degradation. RqcH recruits Ala-charged tRNA, and with RqcP directs the elongation of stalled nascent chains on 50S ribosomal subunits, leading to non-templated C-terminal alanine extensions (Ala tail). The Ala tail promotes nascent chain degradation. May add between 1 and at least 8 Ala residues. Binds to stalled 50S ribosomal subunits.</text>
</comment>
<dbReference type="Pfam" id="PF05670">
    <property type="entry name" value="NFACT-R_1"/>
    <property type="match status" value="1"/>
</dbReference>
<keyword evidence="2 5" id="KW-0699">rRNA-binding</keyword>
<organism evidence="7 8">
    <name type="scientific">Phormidium tenue NIES-30</name>
    <dbReference type="NCBI Taxonomy" id="549789"/>
    <lineage>
        <taxon>Bacteria</taxon>
        <taxon>Bacillati</taxon>
        <taxon>Cyanobacteriota</taxon>
        <taxon>Cyanophyceae</taxon>
        <taxon>Oscillatoriophycideae</taxon>
        <taxon>Oscillatoriales</taxon>
        <taxon>Oscillatoriaceae</taxon>
        <taxon>Phormidium</taxon>
    </lineage>
</organism>
<keyword evidence="3 5" id="KW-0694">RNA-binding</keyword>
<dbReference type="GO" id="GO:0072344">
    <property type="term" value="P:rescue of stalled ribosome"/>
    <property type="evidence" value="ECO:0007669"/>
    <property type="project" value="UniProtKB-UniRule"/>
</dbReference>
<comment type="caution">
    <text evidence="7">The sequence shown here is derived from an EMBL/GenBank/DDBJ whole genome shotgun (WGS) entry which is preliminary data.</text>
</comment>
<dbReference type="RefSeq" id="WP_073606830.1">
    <property type="nucleotide sequence ID" value="NZ_MRCG01000001.1"/>
</dbReference>
<evidence type="ECO:0000313" key="8">
    <source>
        <dbReference type="Proteomes" id="UP000185557"/>
    </source>
</evidence>
<comment type="subunit">
    <text evidence="5">Associates with stalled 50S ribosomal subunits. Binds to RqcP.</text>
</comment>
<accession>A0A1U7JB71</accession>
<evidence type="ECO:0000256" key="2">
    <source>
        <dbReference type="ARBA" id="ARBA00022730"/>
    </source>
</evidence>
<dbReference type="GO" id="GO:1990112">
    <property type="term" value="C:RQC complex"/>
    <property type="evidence" value="ECO:0007669"/>
    <property type="project" value="TreeGrafter"/>
</dbReference>
<dbReference type="STRING" id="549789.NIES30_02795"/>
<comment type="similarity">
    <text evidence="5">Belongs to the NEMF family.</text>
</comment>
<evidence type="ECO:0000256" key="3">
    <source>
        <dbReference type="ARBA" id="ARBA00022884"/>
    </source>
</evidence>
<keyword evidence="8" id="KW-1185">Reference proteome</keyword>
<reference evidence="7 8" key="1">
    <citation type="submission" date="2016-11" db="EMBL/GenBank/DDBJ databases">
        <title>Draft Genome Sequences of Nine Cyanobacterial Strains from Diverse Habitats.</title>
        <authorList>
            <person name="Zhu T."/>
            <person name="Hou S."/>
            <person name="Lu X."/>
            <person name="Hess W.R."/>
        </authorList>
    </citation>
    <scope>NUCLEOTIDE SEQUENCE [LARGE SCALE GENOMIC DNA]</scope>
    <source>
        <strain evidence="7 8">NIES-30</strain>
    </source>
</reference>
<sequence length="584" mass="66059">MQPVDFTTLMALCQSLEADWVPARCETVVQIDTTTLALALRTLDRRSWLTISWHPQAARLHLGDAPPKGQDTFTFSQQLKHQISQLALVAIAPVAPWERAIDLQFGPRPGDPPQWHLYVEIMGKYSNVILANAQNQIVTAAHQVSDQQSRVRPIQTGDAYVLPPAIMNTLPNLKESQNTWQERVTLVPTTLKKMLMQSYGGLSSSLVRSLLSAARLTPDQAAGSLTQSDWDRLFEVWQRWLVCLEKGEFYPGWAEGGYTVLDWEGVAPVADVHTLLNEYYGREIALQQFDRLKNQIQQRLKGVLDKLRLKANTFGQRLDQSAQADQYRQQADLLMTYSHQWQPGMTQLTVEDFDTGAPVTLTIDPDKTAIQQAQRLYKQHQKLKRAKDAVAPLLAEVQGELAYLEQVEAALTQLPTYDEPADLEALIDIRNELIQQGYMTSPDYRPTDRRANDEGFRRLQTPDGLPVLVGRNNRQNDLLISTVATDYDLWFHTQEIPGSHVLLRLGAGDVPSDRDLAYVADLAAYFSRARQADQVPVIYTQPRHVYKPKGARPGMVIYKQETVIWGQPRRVEQQQAKPLEPVEA</sequence>
<name>A0A1U7JB71_9CYAN</name>